<dbReference type="Gene3D" id="3.40.50.300">
    <property type="entry name" value="P-loop containing nucleotide triphosphate hydrolases"/>
    <property type="match status" value="1"/>
</dbReference>
<dbReference type="AlphaFoldDB" id="A0A645CK21"/>
<reference evidence="1" key="1">
    <citation type="submission" date="2019-08" db="EMBL/GenBank/DDBJ databases">
        <authorList>
            <person name="Kucharzyk K."/>
            <person name="Murdoch R.W."/>
            <person name="Higgins S."/>
            <person name="Loffler F."/>
        </authorList>
    </citation>
    <scope>NUCLEOTIDE SEQUENCE</scope>
</reference>
<organism evidence="1">
    <name type="scientific">bioreactor metagenome</name>
    <dbReference type="NCBI Taxonomy" id="1076179"/>
    <lineage>
        <taxon>unclassified sequences</taxon>
        <taxon>metagenomes</taxon>
        <taxon>ecological metagenomes</taxon>
    </lineage>
</organism>
<evidence type="ECO:0000313" key="1">
    <source>
        <dbReference type="EMBL" id="MPM77273.1"/>
    </source>
</evidence>
<sequence length="186" mass="21524">MIRPWLLIFAGKAGSGKTTVSRKVAQTTHFAYFDYDTLVQPFLEEIEKRSGSDKVSRIDFYRQWRIQSYRTLFNPVIENLQLGNDVILSAPLSEELKDSEFPETLKREVGLPFSLLLCHLQPPIDLHYQMIVDRGSRRDEELLDDKRKFNDICRVVESSWDVPTLVLDTGDSDLNYEIVLTKINAL</sequence>
<name>A0A645CK21_9ZZZZ</name>
<dbReference type="EMBL" id="VSSQ01027832">
    <property type="protein sequence ID" value="MPM77273.1"/>
    <property type="molecule type" value="Genomic_DNA"/>
</dbReference>
<accession>A0A645CK21</accession>
<proteinExistence type="predicted"/>
<evidence type="ECO:0008006" key="2">
    <source>
        <dbReference type="Google" id="ProtNLM"/>
    </source>
</evidence>
<protein>
    <recommendedName>
        <fullName evidence="2">Shikimate kinase</fullName>
    </recommendedName>
</protein>
<dbReference type="Pfam" id="PF13671">
    <property type="entry name" value="AAA_33"/>
    <property type="match status" value="1"/>
</dbReference>
<dbReference type="SUPFAM" id="SSF52540">
    <property type="entry name" value="P-loop containing nucleoside triphosphate hydrolases"/>
    <property type="match status" value="1"/>
</dbReference>
<gene>
    <name evidence="1" type="ORF">SDC9_124274</name>
</gene>
<comment type="caution">
    <text evidence="1">The sequence shown here is derived from an EMBL/GenBank/DDBJ whole genome shotgun (WGS) entry which is preliminary data.</text>
</comment>
<dbReference type="InterPro" id="IPR027417">
    <property type="entry name" value="P-loop_NTPase"/>
</dbReference>